<dbReference type="PANTHER" id="PTHR33055:SF3">
    <property type="entry name" value="PUTATIVE TRANSPOSASE FOR IS117-RELATED"/>
    <property type="match status" value="1"/>
</dbReference>
<accession>A0A8J7RJU8</accession>
<dbReference type="PANTHER" id="PTHR33055">
    <property type="entry name" value="TRANSPOSASE FOR INSERTION SEQUENCE ELEMENT IS1111A"/>
    <property type="match status" value="1"/>
</dbReference>
<dbReference type="RefSeq" id="WP_210512329.1">
    <property type="nucleotide sequence ID" value="NZ_JAFIDN010000007.1"/>
</dbReference>
<feature type="domain" description="Transposase IS116/IS110/IS902 C-terminal" evidence="1">
    <location>
        <begin position="298"/>
        <end position="378"/>
    </location>
</feature>
<organism evidence="2 3">
    <name type="scientific">Natronogracilivirga saccharolytica</name>
    <dbReference type="NCBI Taxonomy" id="2812953"/>
    <lineage>
        <taxon>Bacteria</taxon>
        <taxon>Pseudomonadati</taxon>
        <taxon>Balneolota</taxon>
        <taxon>Balneolia</taxon>
        <taxon>Balneolales</taxon>
        <taxon>Cyclonatronaceae</taxon>
        <taxon>Natronogracilivirga</taxon>
    </lineage>
</organism>
<keyword evidence="3" id="KW-1185">Reference proteome</keyword>
<reference evidence="2" key="1">
    <citation type="submission" date="2021-02" db="EMBL/GenBank/DDBJ databases">
        <title>Natronogracilivirga saccharolytica gen. nov. sp. nov. a new anaerobic, haloalkiliphilic carbohydrate-fermenting bacterium from soda lake and proposing of Cyclonatronumiaceae fam. nov. in the phylum Balneolaeota.</title>
        <authorList>
            <person name="Zhilina T.N."/>
            <person name="Sorokin D.Y."/>
            <person name="Zavarzina D.G."/>
            <person name="Toshchakov S.V."/>
            <person name="Kublanov I.V."/>
        </authorList>
    </citation>
    <scope>NUCLEOTIDE SEQUENCE</scope>
    <source>
        <strain evidence="2">Z-1702</strain>
    </source>
</reference>
<dbReference type="GO" id="GO:0003677">
    <property type="term" value="F:DNA binding"/>
    <property type="evidence" value="ECO:0007669"/>
    <property type="project" value="InterPro"/>
</dbReference>
<evidence type="ECO:0000313" key="3">
    <source>
        <dbReference type="Proteomes" id="UP000673975"/>
    </source>
</evidence>
<dbReference type="InterPro" id="IPR047650">
    <property type="entry name" value="Transpos_IS110"/>
</dbReference>
<gene>
    <name evidence="2" type="ORF">NATSA_10330</name>
</gene>
<protein>
    <submittedName>
        <fullName evidence="2">IS110 family transposase</fullName>
    </submittedName>
</protein>
<evidence type="ECO:0000259" key="1">
    <source>
        <dbReference type="Pfam" id="PF02371"/>
    </source>
</evidence>
<dbReference type="AlphaFoldDB" id="A0A8J7RJU8"/>
<name>A0A8J7RJU8_9BACT</name>
<evidence type="ECO:0000313" key="2">
    <source>
        <dbReference type="EMBL" id="MBP3193060.1"/>
    </source>
</evidence>
<comment type="caution">
    <text evidence="2">The sequence shown here is derived from an EMBL/GenBank/DDBJ whole genome shotgun (WGS) entry which is preliminary data.</text>
</comment>
<dbReference type="Pfam" id="PF02371">
    <property type="entry name" value="Transposase_20"/>
    <property type="match status" value="1"/>
</dbReference>
<dbReference type="InterPro" id="IPR003346">
    <property type="entry name" value="Transposase_20"/>
</dbReference>
<dbReference type="GO" id="GO:0006313">
    <property type="term" value="P:DNA transposition"/>
    <property type="evidence" value="ECO:0007669"/>
    <property type="project" value="InterPro"/>
</dbReference>
<sequence length="422" mass="48906">MIKITHFQDSGKPDPSQLLLAIDVSSRTLDIYGRYVQNGNEFELSESIPNNVRSIMHLLSEYSRQAMVLGYSGLAFVLEPSGRHEQKFTHMAYKNGYSVWQVNPERMYKAGVIHHGDDGKSDPQDGKVLHMMARMGKVYLYQPLNDYWQQLRQLGWWLEDSSLAATDARVRMGELRRNLFVDYHQSRDLTWGPTGICIQELFGFDPWKITAGGDTQFINRVKAHRRGIPERCLRSIWDQAQSSCLYDPGKDMRALLNDQAEHLWKTWTHHAHRCEVLGRQMIQLVEILSEEHRIPPIIPGFTELMRVKILAETGPLERFAHWRQLVAYAGLKIRMRRSGKYIGKDRITKKGRVLLRKLLGQAAFSLTRKDRILGEYYHRKRQESMPGRKAKVACMRKLLKLLYGAAMSKQAFTTERVYRSAS</sequence>
<dbReference type="Proteomes" id="UP000673975">
    <property type="component" value="Unassembled WGS sequence"/>
</dbReference>
<proteinExistence type="predicted"/>
<dbReference type="EMBL" id="JAFIDN010000007">
    <property type="protein sequence ID" value="MBP3193060.1"/>
    <property type="molecule type" value="Genomic_DNA"/>
</dbReference>
<dbReference type="GO" id="GO:0004803">
    <property type="term" value="F:transposase activity"/>
    <property type="evidence" value="ECO:0007669"/>
    <property type="project" value="InterPro"/>
</dbReference>